<dbReference type="PROSITE" id="PS51257">
    <property type="entry name" value="PROKAR_LIPOPROTEIN"/>
    <property type="match status" value="1"/>
</dbReference>
<organism evidence="3 4">
    <name type="scientific">Nonlabens marinus S1-08</name>
    <dbReference type="NCBI Taxonomy" id="1454201"/>
    <lineage>
        <taxon>Bacteria</taxon>
        <taxon>Pseudomonadati</taxon>
        <taxon>Bacteroidota</taxon>
        <taxon>Flavobacteriia</taxon>
        <taxon>Flavobacteriales</taxon>
        <taxon>Flavobacteriaceae</taxon>
        <taxon>Nonlabens</taxon>
    </lineage>
</organism>
<reference evidence="3 4" key="1">
    <citation type="journal article" date="2014" name="Proc. Natl. Acad. Sci. U.S.A.">
        <title>Functional characterization of flavobacteria rhodopsins reveals a unique class of light-driven chloride pump in bacteria.</title>
        <authorList>
            <person name="Yoshizawa S."/>
            <person name="Kumagai Y."/>
            <person name="Kim H."/>
            <person name="Ogura Y."/>
            <person name="Hayashi T."/>
            <person name="Iwasaki W."/>
            <person name="DeLong E.F."/>
            <person name="Kogure K."/>
        </authorList>
    </citation>
    <scope>NUCLEOTIDE SEQUENCE [LARGE SCALE GENOMIC DNA]</scope>
    <source>
        <strain evidence="3 4">S1-08</strain>
    </source>
</reference>
<dbReference type="RefSeq" id="WP_041496563.1">
    <property type="nucleotide sequence ID" value="NZ_AP014548.1"/>
</dbReference>
<evidence type="ECO:0000256" key="2">
    <source>
        <dbReference type="SAM" id="Coils"/>
    </source>
</evidence>
<feature type="repeat" description="TPR" evidence="1">
    <location>
        <begin position="213"/>
        <end position="246"/>
    </location>
</feature>
<evidence type="ECO:0000256" key="1">
    <source>
        <dbReference type="PROSITE-ProRule" id="PRU00339"/>
    </source>
</evidence>
<dbReference type="PROSITE" id="PS50005">
    <property type="entry name" value="TPR"/>
    <property type="match status" value="1"/>
</dbReference>
<dbReference type="InterPro" id="IPR011990">
    <property type="entry name" value="TPR-like_helical_dom_sf"/>
</dbReference>
<dbReference type="KEGG" id="nmf:NMS_2065"/>
<dbReference type="OrthoDB" id="1399920at2"/>
<dbReference type="InterPro" id="IPR019734">
    <property type="entry name" value="TPR_rpt"/>
</dbReference>
<dbReference type="STRING" id="1454201.NMS_2065"/>
<evidence type="ECO:0000313" key="3">
    <source>
        <dbReference type="EMBL" id="BAO56074.1"/>
    </source>
</evidence>
<evidence type="ECO:0000313" key="4">
    <source>
        <dbReference type="Proteomes" id="UP000031760"/>
    </source>
</evidence>
<proteinExistence type="predicted"/>
<name>W8VR40_9FLAO</name>
<dbReference type="EMBL" id="AP014548">
    <property type="protein sequence ID" value="BAO56074.1"/>
    <property type="molecule type" value="Genomic_DNA"/>
</dbReference>
<sequence>MKKLWILFGFLGLVSCNQETTQQPENITNIEDYQVYLDTDETELISQLKAEVEELKTEAAGDTTRIVLNGSIAGKLNTLFDLTGNVDYLNESVRFRESVVKNTYIRPENSKHALAQAYIKQHRFKKADSLMRSFTQEFSGPESQMVQFDIAMELGEYKKAESLLDSMRNTGDYNYLIRAAKWNDYIGQLGTTVNLMENAMELADQSGDQSRQLWSYSNIADYYGHHGDLEKSYAHYLKTLEKDPHNTYALKGIAWIAYSHDSDVEEARTILENLSKRHPTPDYLLDLAELYEFEGKEQEAMALKEDFMTRVSDPEYRGMYNAYKITELIDAGQTQKAVDLARIEVQNRATPETYDLLGYALLTNGEAQAALENHEQYVIGKTFEPVAQFHTALIYKANGMDKAVAAFKEELLETEYEMGPVTYKKIEAL</sequence>
<keyword evidence="2" id="KW-0175">Coiled coil</keyword>
<keyword evidence="4" id="KW-1185">Reference proteome</keyword>
<gene>
    <name evidence="3" type="ORF">NMS_2065</name>
</gene>
<dbReference type="HOGENOM" id="CLU_637597_0_0_10"/>
<protein>
    <submittedName>
        <fullName evidence="3">Uncharacterized protein</fullName>
    </submittedName>
</protein>
<dbReference type="SUPFAM" id="SSF48452">
    <property type="entry name" value="TPR-like"/>
    <property type="match status" value="1"/>
</dbReference>
<dbReference type="Proteomes" id="UP000031760">
    <property type="component" value="Chromosome"/>
</dbReference>
<feature type="coiled-coil region" evidence="2">
    <location>
        <begin position="38"/>
        <end position="65"/>
    </location>
</feature>
<keyword evidence="1" id="KW-0802">TPR repeat</keyword>
<accession>W8VR40</accession>
<dbReference type="AlphaFoldDB" id="W8VR40"/>
<dbReference type="Gene3D" id="1.25.40.10">
    <property type="entry name" value="Tetratricopeptide repeat domain"/>
    <property type="match status" value="1"/>
</dbReference>